<reference evidence="1 2" key="1">
    <citation type="journal article" date="2020" name="Nat. Food">
        <title>A phased Vanilla planifolia genome enables genetic improvement of flavour and production.</title>
        <authorList>
            <person name="Hasing T."/>
            <person name="Tang H."/>
            <person name="Brym M."/>
            <person name="Khazi F."/>
            <person name="Huang T."/>
            <person name="Chambers A.H."/>
        </authorList>
    </citation>
    <scope>NUCLEOTIDE SEQUENCE [LARGE SCALE GENOMIC DNA]</scope>
    <source>
        <tissue evidence="1">Leaf</tissue>
    </source>
</reference>
<name>A0A835Q3D0_VANPL</name>
<evidence type="ECO:0000313" key="1">
    <source>
        <dbReference type="EMBL" id="KAG0462314.1"/>
    </source>
</evidence>
<accession>A0A835Q3D0</accession>
<dbReference type="EMBL" id="JADCNM010000011">
    <property type="protein sequence ID" value="KAG0462314.1"/>
    <property type="molecule type" value="Genomic_DNA"/>
</dbReference>
<sequence>MPNTDGFSSSQNATAGEGNSNNMWALFLTSWQLPDGRFPAVKPIFRQVRGPAGLSIVLVVARCCATADGRVLRYEGFSRIYRLFSAGFSDYRLFNFVATPCPTHRMLHFDTCCGFRGGDDGLVHGHYEDGYGSEGSGIY</sequence>
<dbReference type="Proteomes" id="UP000639772">
    <property type="component" value="Chromosome 11"/>
</dbReference>
<dbReference type="AlphaFoldDB" id="A0A835Q3D0"/>
<gene>
    <name evidence="1" type="ORF">HPP92_020790</name>
</gene>
<organism evidence="1 2">
    <name type="scientific">Vanilla planifolia</name>
    <name type="common">Vanilla</name>
    <dbReference type="NCBI Taxonomy" id="51239"/>
    <lineage>
        <taxon>Eukaryota</taxon>
        <taxon>Viridiplantae</taxon>
        <taxon>Streptophyta</taxon>
        <taxon>Embryophyta</taxon>
        <taxon>Tracheophyta</taxon>
        <taxon>Spermatophyta</taxon>
        <taxon>Magnoliopsida</taxon>
        <taxon>Liliopsida</taxon>
        <taxon>Asparagales</taxon>
        <taxon>Orchidaceae</taxon>
        <taxon>Vanilloideae</taxon>
        <taxon>Vanilleae</taxon>
        <taxon>Vanilla</taxon>
    </lineage>
</organism>
<proteinExistence type="predicted"/>
<evidence type="ECO:0000313" key="2">
    <source>
        <dbReference type="Proteomes" id="UP000639772"/>
    </source>
</evidence>
<protein>
    <submittedName>
        <fullName evidence="1">Uncharacterized protein</fullName>
    </submittedName>
</protein>
<comment type="caution">
    <text evidence="1">The sequence shown here is derived from an EMBL/GenBank/DDBJ whole genome shotgun (WGS) entry which is preliminary data.</text>
</comment>